<organism evidence="2">
    <name type="scientific">marine metagenome</name>
    <dbReference type="NCBI Taxonomy" id="408172"/>
    <lineage>
        <taxon>unclassified sequences</taxon>
        <taxon>metagenomes</taxon>
        <taxon>ecological metagenomes</taxon>
    </lineage>
</organism>
<evidence type="ECO:0000259" key="1">
    <source>
        <dbReference type="PROSITE" id="PS51903"/>
    </source>
</evidence>
<feature type="domain" description="Clp R" evidence="1">
    <location>
        <begin position="3"/>
        <end position="146"/>
    </location>
</feature>
<protein>
    <recommendedName>
        <fullName evidence="1">Clp R domain-containing protein</fullName>
    </recommendedName>
</protein>
<dbReference type="PROSITE" id="PS51903">
    <property type="entry name" value="CLP_R"/>
    <property type="match status" value="1"/>
</dbReference>
<feature type="non-terminal residue" evidence="2">
    <location>
        <position position="172"/>
    </location>
</feature>
<dbReference type="Pfam" id="PF02861">
    <property type="entry name" value="Clp_N"/>
    <property type="match status" value="1"/>
</dbReference>
<sequence>MNVEQFTNKVKEQISAAQIKALQMQHQQLLPLHMLGALLEEKDIVVPLLQQTGTNSSTLQNDIDKQLEKIPAVIQGDKPNIFISQDLGRVFGEAQSIAKKRNDQLTGIDSILLALSKPSTNTGKILQNSGLSYSALQEVIKKMRKEQTINSPNDDTNFKSLEKYTLNLTQKA</sequence>
<name>A0A381WQN1_9ZZZZ</name>
<dbReference type="InterPro" id="IPR036628">
    <property type="entry name" value="Clp_N_dom_sf"/>
</dbReference>
<dbReference type="AlphaFoldDB" id="A0A381WQN1"/>
<accession>A0A381WQN1</accession>
<dbReference type="EMBL" id="UINC01012421">
    <property type="protein sequence ID" value="SVA54257.1"/>
    <property type="molecule type" value="Genomic_DNA"/>
</dbReference>
<reference evidence="2" key="1">
    <citation type="submission" date="2018-05" db="EMBL/GenBank/DDBJ databases">
        <authorList>
            <person name="Lanie J.A."/>
            <person name="Ng W.-L."/>
            <person name="Kazmierczak K.M."/>
            <person name="Andrzejewski T.M."/>
            <person name="Davidsen T.M."/>
            <person name="Wayne K.J."/>
            <person name="Tettelin H."/>
            <person name="Glass J.I."/>
            <person name="Rusch D."/>
            <person name="Podicherti R."/>
            <person name="Tsui H.-C.T."/>
            <person name="Winkler M.E."/>
        </authorList>
    </citation>
    <scope>NUCLEOTIDE SEQUENCE</scope>
</reference>
<dbReference type="InterPro" id="IPR004176">
    <property type="entry name" value="Clp_R_N"/>
</dbReference>
<dbReference type="Gene3D" id="1.10.1780.10">
    <property type="entry name" value="Clp, N-terminal domain"/>
    <property type="match status" value="1"/>
</dbReference>
<evidence type="ECO:0000313" key="2">
    <source>
        <dbReference type="EMBL" id="SVA54257.1"/>
    </source>
</evidence>
<gene>
    <name evidence="2" type="ORF">METZ01_LOCUS107111</name>
</gene>
<dbReference type="SUPFAM" id="SSF81923">
    <property type="entry name" value="Double Clp-N motif"/>
    <property type="match status" value="1"/>
</dbReference>
<proteinExistence type="predicted"/>